<comment type="caution">
    <text evidence="2">The sequence shown here is derived from an EMBL/GenBank/DDBJ whole genome shotgun (WGS) entry which is preliminary data.</text>
</comment>
<evidence type="ECO:0000313" key="3">
    <source>
        <dbReference type="Proteomes" id="UP001501495"/>
    </source>
</evidence>
<keyword evidence="1" id="KW-0812">Transmembrane</keyword>
<dbReference type="EMBL" id="BAAAZH010000006">
    <property type="protein sequence ID" value="GAA4111443.1"/>
    <property type="molecule type" value="Genomic_DNA"/>
</dbReference>
<keyword evidence="3" id="KW-1185">Reference proteome</keyword>
<feature type="transmembrane region" description="Helical" evidence="1">
    <location>
        <begin position="116"/>
        <end position="142"/>
    </location>
</feature>
<sequence length="271" mass="27050">MSTTVDLVTPLRRPGLSATLRSEWIKLASLRSSWLTLAATAIVMVVIGAVAAAASASGEAVGAPGSDGSDPLSTVLTGANFAMLILGVLGCLTGAREYGSRMITTTFVATPRRWRVVAAKALVLTTVVVPVAAIGTFGAYAAGTAVLEGAGEPTVALSDSGALGSLLGMVLWLTCVSLLGLALGFLLRSTASSIGSLLGVVLILPPIAGALLPDSTDAVLQALPSNAAAAFTTITATGDIDISGAVGVVIVLAWTVGLLAVALRRVVTQDA</sequence>
<feature type="transmembrane region" description="Helical" evidence="1">
    <location>
        <begin position="75"/>
        <end position="95"/>
    </location>
</feature>
<accession>A0ABP7XCC1</accession>
<feature type="transmembrane region" description="Helical" evidence="1">
    <location>
        <begin position="194"/>
        <end position="212"/>
    </location>
</feature>
<evidence type="ECO:0000313" key="2">
    <source>
        <dbReference type="EMBL" id="GAA4111443.1"/>
    </source>
</evidence>
<feature type="transmembrane region" description="Helical" evidence="1">
    <location>
        <begin position="34"/>
        <end position="55"/>
    </location>
</feature>
<evidence type="ECO:0008006" key="4">
    <source>
        <dbReference type="Google" id="ProtNLM"/>
    </source>
</evidence>
<keyword evidence="1" id="KW-1133">Transmembrane helix</keyword>
<organism evidence="2 3">
    <name type="scientific">Nocardioides fonticola</name>
    <dbReference type="NCBI Taxonomy" id="450363"/>
    <lineage>
        <taxon>Bacteria</taxon>
        <taxon>Bacillati</taxon>
        <taxon>Actinomycetota</taxon>
        <taxon>Actinomycetes</taxon>
        <taxon>Propionibacteriales</taxon>
        <taxon>Nocardioidaceae</taxon>
        <taxon>Nocardioides</taxon>
    </lineage>
</organism>
<dbReference type="RefSeq" id="WP_344731859.1">
    <property type="nucleotide sequence ID" value="NZ_BAAAZH010000006.1"/>
</dbReference>
<dbReference type="Proteomes" id="UP001501495">
    <property type="component" value="Unassembled WGS sequence"/>
</dbReference>
<name>A0ABP7XCC1_9ACTN</name>
<protein>
    <recommendedName>
        <fullName evidence="4">ABC transporter permease</fullName>
    </recommendedName>
</protein>
<proteinExistence type="predicted"/>
<keyword evidence="1" id="KW-0472">Membrane</keyword>
<evidence type="ECO:0000256" key="1">
    <source>
        <dbReference type="SAM" id="Phobius"/>
    </source>
</evidence>
<gene>
    <name evidence="2" type="ORF">GCM10022215_07220</name>
</gene>
<feature type="transmembrane region" description="Helical" evidence="1">
    <location>
        <begin position="162"/>
        <end position="187"/>
    </location>
</feature>
<reference evidence="3" key="1">
    <citation type="journal article" date="2019" name="Int. J. Syst. Evol. Microbiol.">
        <title>The Global Catalogue of Microorganisms (GCM) 10K type strain sequencing project: providing services to taxonomists for standard genome sequencing and annotation.</title>
        <authorList>
            <consortium name="The Broad Institute Genomics Platform"/>
            <consortium name="The Broad Institute Genome Sequencing Center for Infectious Disease"/>
            <person name="Wu L."/>
            <person name="Ma J."/>
        </authorList>
    </citation>
    <scope>NUCLEOTIDE SEQUENCE [LARGE SCALE GENOMIC DNA]</scope>
    <source>
        <strain evidence="3">JCM 16703</strain>
    </source>
</reference>
<feature type="transmembrane region" description="Helical" evidence="1">
    <location>
        <begin position="242"/>
        <end position="263"/>
    </location>
</feature>